<organism evidence="2 3">
    <name type="scientific">Candidatus Chloroploca asiatica</name>
    <dbReference type="NCBI Taxonomy" id="1506545"/>
    <lineage>
        <taxon>Bacteria</taxon>
        <taxon>Bacillati</taxon>
        <taxon>Chloroflexota</taxon>
        <taxon>Chloroflexia</taxon>
        <taxon>Chloroflexales</taxon>
        <taxon>Chloroflexineae</taxon>
        <taxon>Oscillochloridaceae</taxon>
        <taxon>Candidatus Chloroploca</taxon>
    </lineage>
</organism>
<evidence type="ECO:0000256" key="1">
    <source>
        <dbReference type="SAM" id="SignalP"/>
    </source>
</evidence>
<sequence>MRSLIFVLGLLLLVACGSPGASAEPTPTPAPVRAIANQGAYAALVDEVFSMNLLLEFSRLDAFERDAVEAVELTPASPLVEIVNAQTFSQAIGGLRSRRNLTLDVRALAPGEHTFTGMQIRTSTRSYEVPVGELRVAILTGQTPGFFTVFQTRGVFEEPQPLVTTLVNPTRTTYQFRGIIPPNPALSYGPEDLKQLAADGTATPVPREGLILEPGARIEIRIDWTLDMPDDQGRSVELRPLALLEGPDGPVYIPMANLVFRNAQAVRRL</sequence>
<gene>
    <name evidence="2" type="ORF">A9Q02_01350</name>
</gene>
<evidence type="ECO:0000313" key="3">
    <source>
        <dbReference type="Proteomes" id="UP000220922"/>
    </source>
</evidence>
<comment type="caution">
    <text evidence="2">The sequence shown here is derived from an EMBL/GenBank/DDBJ whole genome shotgun (WGS) entry which is preliminary data.</text>
</comment>
<dbReference type="PROSITE" id="PS51257">
    <property type="entry name" value="PROKAR_LIPOPROTEIN"/>
    <property type="match status" value="1"/>
</dbReference>
<dbReference type="OrthoDB" id="148699at2"/>
<dbReference type="RefSeq" id="WP_097651651.1">
    <property type="nucleotide sequence ID" value="NZ_LYXE01000063.1"/>
</dbReference>
<evidence type="ECO:0008006" key="4">
    <source>
        <dbReference type="Google" id="ProtNLM"/>
    </source>
</evidence>
<accession>A0A2H3KNW8</accession>
<proteinExistence type="predicted"/>
<protein>
    <recommendedName>
        <fullName evidence="4">DUF4382 domain-containing protein</fullName>
    </recommendedName>
</protein>
<keyword evidence="1" id="KW-0732">Signal</keyword>
<feature type="signal peptide" evidence="1">
    <location>
        <begin position="1"/>
        <end position="23"/>
    </location>
</feature>
<name>A0A2H3KNW8_9CHLR</name>
<keyword evidence="3" id="KW-1185">Reference proteome</keyword>
<dbReference type="EMBL" id="LYXE01000063">
    <property type="protein sequence ID" value="PDV99886.1"/>
    <property type="molecule type" value="Genomic_DNA"/>
</dbReference>
<evidence type="ECO:0000313" key="2">
    <source>
        <dbReference type="EMBL" id="PDV99886.1"/>
    </source>
</evidence>
<dbReference type="AlphaFoldDB" id="A0A2H3KNW8"/>
<reference evidence="2 3" key="1">
    <citation type="submission" date="2016-05" db="EMBL/GenBank/DDBJ databases">
        <authorList>
            <person name="Lavstsen T."/>
            <person name="Jespersen J.S."/>
        </authorList>
    </citation>
    <scope>NUCLEOTIDE SEQUENCE [LARGE SCALE GENOMIC DNA]</scope>
    <source>
        <strain evidence="2 3">B7-9</strain>
    </source>
</reference>
<dbReference type="Proteomes" id="UP000220922">
    <property type="component" value="Unassembled WGS sequence"/>
</dbReference>
<feature type="chain" id="PRO_5013783172" description="DUF4382 domain-containing protein" evidence="1">
    <location>
        <begin position="24"/>
        <end position="269"/>
    </location>
</feature>